<gene>
    <name evidence="1" type="ORF">ACIBP5_32155</name>
</gene>
<dbReference type="Proteomes" id="UP001612928">
    <property type="component" value="Unassembled WGS sequence"/>
</dbReference>
<dbReference type="NCBIfam" id="TIGR04267">
    <property type="entry name" value="mod_HExxH"/>
    <property type="match status" value="1"/>
</dbReference>
<dbReference type="EMBL" id="JBITMB010000009">
    <property type="protein sequence ID" value="MFI7444649.1"/>
    <property type="molecule type" value="Genomic_DNA"/>
</dbReference>
<sequence length="416" mass="44386">MNRLVIPHHMFEALASGRGGSAAGRFLAAAARDRHLVLLRAVADGAGSGAVRDAFDALARMHDAAPERVDPLLRYPAVGAWALSALRGLRTGGGHPAQMGALAAAAALRAGLRFEVSLSGHGGGVMLPSLGRASVGPGDCLVRVVPPAASFVTPASRAETGGAGWQGLRTIIAEHPHGDLRITLDDLDPHRFPAIGHLAPRLSEAEVARWRELFQEAWRILRDHHPATAAEISSMISVVVPLSGTVWAASGTSRTTFGCVALARPRGATALAATLAHEVQHAKLTTLLYLVDLVAGDPGIRYYAPWRHDPRPITGLLHGTYAHLGVAEFWRRQRHVDGGDDAHAEFARWREAAAGTAQVIHDSSALTPTGRRFLDGMTRTLLALRDEHVPPRAVELARRAADRHRRDYGAATRPPA</sequence>
<name>A0ABW8AD05_9ACTN</name>
<keyword evidence="2" id="KW-1185">Reference proteome</keyword>
<evidence type="ECO:0000313" key="1">
    <source>
        <dbReference type="EMBL" id="MFI7444649.1"/>
    </source>
</evidence>
<proteinExistence type="predicted"/>
<dbReference type="InterPro" id="IPR026337">
    <property type="entry name" value="AKG_HExxH"/>
</dbReference>
<dbReference type="RefSeq" id="WP_397024913.1">
    <property type="nucleotide sequence ID" value="NZ_JBITMB010000009.1"/>
</dbReference>
<evidence type="ECO:0000313" key="2">
    <source>
        <dbReference type="Proteomes" id="UP001612928"/>
    </source>
</evidence>
<organism evidence="1 2">
    <name type="scientific">Nonomuraea indica</name>
    <dbReference type="NCBI Taxonomy" id="1581193"/>
    <lineage>
        <taxon>Bacteria</taxon>
        <taxon>Bacillati</taxon>
        <taxon>Actinomycetota</taxon>
        <taxon>Actinomycetes</taxon>
        <taxon>Streptosporangiales</taxon>
        <taxon>Streptosporangiaceae</taxon>
        <taxon>Nonomuraea</taxon>
    </lineage>
</organism>
<comment type="caution">
    <text evidence="1">The sequence shown here is derived from an EMBL/GenBank/DDBJ whole genome shotgun (WGS) entry which is preliminary data.</text>
</comment>
<accession>A0ABW8AD05</accession>
<protein>
    <submittedName>
        <fullName evidence="1">HEXXH motif domain-containing protein</fullName>
    </submittedName>
</protein>
<reference evidence="1 2" key="1">
    <citation type="submission" date="2024-10" db="EMBL/GenBank/DDBJ databases">
        <title>The Natural Products Discovery Center: Release of the First 8490 Sequenced Strains for Exploring Actinobacteria Biosynthetic Diversity.</title>
        <authorList>
            <person name="Kalkreuter E."/>
            <person name="Kautsar S.A."/>
            <person name="Yang D."/>
            <person name="Bader C.D."/>
            <person name="Teijaro C.N."/>
            <person name="Fluegel L."/>
            <person name="Davis C.M."/>
            <person name="Simpson J.R."/>
            <person name="Lauterbach L."/>
            <person name="Steele A.D."/>
            <person name="Gui C."/>
            <person name="Meng S."/>
            <person name="Li G."/>
            <person name="Viehrig K."/>
            <person name="Ye F."/>
            <person name="Su P."/>
            <person name="Kiefer A.F."/>
            <person name="Nichols A."/>
            <person name="Cepeda A.J."/>
            <person name="Yan W."/>
            <person name="Fan B."/>
            <person name="Jiang Y."/>
            <person name="Adhikari A."/>
            <person name="Zheng C.-J."/>
            <person name="Schuster L."/>
            <person name="Cowan T.M."/>
            <person name="Smanski M.J."/>
            <person name="Chevrette M.G."/>
            <person name="De Carvalho L.P.S."/>
            <person name="Shen B."/>
        </authorList>
    </citation>
    <scope>NUCLEOTIDE SEQUENCE [LARGE SCALE GENOMIC DNA]</scope>
    <source>
        <strain evidence="1 2">NPDC049503</strain>
    </source>
</reference>